<dbReference type="Gene3D" id="2.70.70.10">
    <property type="entry name" value="Glucose Permease (Domain IIA)"/>
    <property type="match status" value="1"/>
</dbReference>
<keyword evidence="2" id="KW-1133">Transmembrane helix</keyword>
<feature type="transmembrane region" description="Helical" evidence="2">
    <location>
        <begin position="60"/>
        <end position="81"/>
    </location>
</feature>
<comment type="caution">
    <text evidence="4">The sequence shown here is derived from an EMBL/GenBank/DDBJ whole genome shotgun (WGS) entry which is preliminary data.</text>
</comment>
<reference evidence="5" key="1">
    <citation type="submission" date="2019-09" db="EMBL/GenBank/DDBJ databases">
        <title>Mumia zhuanghuii sp. nov. isolated from the intestinal contents of plateau pika (Ochotona curzoniae) in the Qinghai-Tibet plateau of China.</title>
        <authorList>
            <person name="Tian Z."/>
        </authorList>
    </citation>
    <scope>NUCLEOTIDE SEQUENCE [LARGE SCALE GENOMIC DNA]</scope>
    <source>
        <strain evidence="5">DSM 25564</strain>
    </source>
</reference>
<evidence type="ECO:0000256" key="1">
    <source>
        <dbReference type="SAM" id="MobiDB-lite"/>
    </source>
</evidence>
<dbReference type="GO" id="GO:0004222">
    <property type="term" value="F:metalloendopeptidase activity"/>
    <property type="evidence" value="ECO:0007669"/>
    <property type="project" value="TreeGrafter"/>
</dbReference>
<proteinExistence type="predicted"/>
<gene>
    <name evidence="4" type="ORF">F6B42_13090</name>
</gene>
<name>A0A5J5IPZ2_9MICO</name>
<feature type="domain" description="M23ase beta-sheet core" evidence="3">
    <location>
        <begin position="192"/>
        <end position="291"/>
    </location>
</feature>
<dbReference type="EMBL" id="VYRZ01000003">
    <property type="protein sequence ID" value="KAA9085397.1"/>
    <property type="molecule type" value="Genomic_DNA"/>
</dbReference>
<dbReference type="InterPro" id="IPR050570">
    <property type="entry name" value="Cell_wall_metabolism_enzyme"/>
</dbReference>
<feature type="region of interest" description="Disordered" evidence="1">
    <location>
        <begin position="114"/>
        <end position="138"/>
    </location>
</feature>
<dbReference type="SUPFAM" id="SSF51261">
    <property type="entry name" value="Duplicated hybrid motif"/>
    <property type="match status" value="1"/>
</dbReference>
<dbReference type="InterPro" id="IPR011055">
    <property type="entry name" value="Dup_hybrid_motif"/>
</dbReference>
<feature type="region of interest" description="Disordered" evidence="1">
    <location>
        <begin position="1"/>
        <end position="28"/>
    </location>
</feature>
<feature type="compositionally biased region" description="Basic and acidic residues" evidence="1">
    <location>
        <begin position="125"/>
        <end position="138"/>
    </location>
</feature>
<protein>
    <submittedName>
        <fullName evidence="4">M23 family metallopeptidase</fullName>
    </submittedName>
</protein>
<dbReference type="PANTHER" id="PTHR21666:SF270">
    <property type="entry name" value="MUREIN HYDROLASE ACTIVATOR ENVC"/>
    <property type="match status" value="1"/>
</dbReference>
<dbReference type="InterPro" id="IPR016047">
    <property type="entry name" value="M23ase_b-sheet_dom"/>
</dbReference>
<dbReference type="AlphaFoldDB" id="A0A5J5IPZ2"/>
<dbReference type="OrthoDB" id="1099523at2"/>
<organism evidence="4 5">
    <name type="scientific">Microbacterium radiodurans</name>
    <dbReference type="NCBI Taxonomy" id="661398"/>
    <lineage>
        <taxon>Bacteria</taxon>
        <taxon>Bacillati</taxon>
        <taxon>Actinomycetota</taxon>
        <taxon>Actinomycetes</taxon>
        <taxon>Micrococcales</taxon>
        <taxon>Microbacteriaceae</taxon>
        <taxon>Microbacterium</taxon>
    </lineage>
</organism>
<evidence type="ECO:0000256" key="2">
    <source>
        <dbReference type="SAM" id="Phobius"/>
    </source>
</evidence>
<accession>A0A5J5IPZ2</accession>
<dbReference type="CDD" id="cd12797">
    <property type="entry name" value="M23_peptidase"/>
    <property type="match status" value="1"/>
</dbReference>
<dbReference type="PANTHER" id="PTHR21666">
    <property type="entry name" value="PEPTIDASE-RELATED"/>
    <property type="match status" value="1"/>
</dbReference>
<keyword evidence="2" id="KW-0812">Transmembrane</keyword>
<dbReference type="Proteomes" id="UP000327039">
    <property type="component" value="Unassembled WGS sequence"/>
</dbReference>
<evidence type="ECO:0000313" key="5">
    <source>
        <dbReference type="Proteomes" id="UP000327039"/>
    </source>
</evidence>
<keyword evidence="2" id="KW-0472">Membrane</keyword>
<keyword evidence="5" id="KW-1185">Reference proteome</keyword>
<dbReference type="Pfam" id="PF01551">
    <property type="entry name" value="Peptidase_M23"/>
    <property type="match status" value="1"/>
</dbReference>
<evidence type="ECO:0000313" key="4">
    <source>
        <dbReference type="EMBL" id="KAA9085397.1"/>
    </source>
</evidence>
<evidence type="ECO:0000259" key="3">
    <source>
        <dbReference type="Pfam" id="PF01551"/>
    </source>
</evidence>
<sequence>MAEHNDSSADTPEVDPTSPDRPGRAMRIGFRRPVAKTAGTVATTTRAARRRSVQHPVRSTVTLAAVVGLVATVAIPAFAAVRGETAEAQTLQQVAASNAQSLVVGSEAAPAALDRSGFTATTPEEIQKKKDQEAAEKAAAEALARRLSAASSTASSSSSSTYSDPIPLVAPGSGLVRRPLMSFNNFGTPYAGHRGTDYMVGGGTPIYSVADGTVVASSESGPGWGVYVKVAHNINGVNVTSLYAHMTYGTRAVQVGDTVSAGQLLGQVGDTGRAFGTHLHLEIVVDGTYVNAENWLVTNGA</sequence>